<evidence type="ECO:0000313" key="5">
    <source>
        <dbReference type="EMBL" id="TBW20851.1"/>
    </source>
</evidence>
<sequence>MTTTEPTTASISISNLCSGYRKRQVLNGIDLPHLSSMVALIGPNGSGKSTLVKSIAGLQPHTGEIAFHGTESRGSTPPARRLGYLPQGIPSGVSLTVLESVMVAARRTGGLRLNSEYIADAVEVLADVGIADLADRYLGELSGGQRQLVGLAQLLIRKPDIMLLDEPTSALDLHHQLDVLRIVKRTVNKQSGTALVVLHDLNLAAAFCDEIVLLNKGQVAGRGTPEEVLNPRLLAEVYHVETTIIKQNSRVVVCPVIS</sequence>
<dbReference type="SMART" id="SM00382">
    <property type="entry name" value="AAA"/>
    <property type="match status" value="1"/>
</dbReference>
<comment type="caution">
    <text evidence="5">The sequence shown here is derived from an EMBL/GenBank/DDBJ whole genome shotgun (WGS) entry which is preliminary data.</text>
</comment>
<dbReference type="EMBL" id="SJDT01000007">
    <property type="protein sequence ID" value="TBW20851.1"/>
    <property type="molecule type" value="Genomic_DNA"/>
</dbReference>
<keyword evidence="6" id="KW-1185">Reference proteome</keyword>
<dbReference type="AlphaFoldDB" id="A0A4Q9V096"/>
<organism evidence="5 6">
    <name type="scientific">Arcanobacterium bovis</name>
    <dbReference type="NCBI Taxonomy" id="2529275"/>
    <lineage>
        <taxon>Bacteria</taxon>
        <taxon>Bacillati</taxon>
        <taxon>Actinomycetota</taxon>
        <taxon>Actinomycetes</taxon>
        <taxon>Actinomycetales</taxon>
        <taxon>Actinomycetaceae</taxon>
        <taxon>Arcanobacterium</taxon>
    </lineage>
</organism>
<name>A0A4Q9V096_9ACTO</name>
<dbReference type="InterPro" id="IPR027417">
    <property type="entry name" value="P-loop_NTPase"/>
</dbReference>
<dbReference type="GO" id="GO:0016887">
    <property type="term" value="F:ATP hydrolysis activity"/>
    <property type="evidence" value="ECO:0007669"/>
    <property type="project" value="InterPro"/>
</dbReference>
<dbReference type="PROSITE" id="PS00211">
    <property type="entry name" value="ABC_TRANSPORTER_1"/>
    <property type="match status" value="1"/>
</dbReference>
<gene>
    <name evidence="5" type="ORF">EZJ44_07950</name>
</gene>
<evidence type="ECO:0000259" key="4">
    <source>
        <dbReference type="PROSITE" id="PS50893"/>
    </source>
</evidence>
<dbReference type="SUPFAM" id="SSF52540">
    <property type="entry name" value="P-loop containing nucleoside triphosphate hydrolases"/>
    <property type="match status" value="1"/>
</dbReference>
<evidence type="ECO:0000256" key="3">
    <source>
        <dbReference type="ARBA" id="ARBA00022840"/>
    </source>
</evidence>
<dbReference type="Pfam" id="PF00005">
    <property type="entry name" value="ABC_tran"/>
    <property type="match status" value="1"/>
</dbReference>
<dbReference type="InterPro" id="IPR003593">
    <property type="entry name" value="AAA+_ATPase"/>
</dbReference>
<protein>
    <submittedName>
        <fullName evidence="5">ABC transporter ATP-binding protein</fullName>
    </submittedName>
</protein>
<dbReference type="GO" id="GO:0005524">
    <property type="term" value="F:ATP binding"/>
    <property type="evidence" value="ECO:0007669"/>
    <property type="project" value="UniProtKB-KW"/>
</dbReference>
<dbReference type="PANTHER" id="PTHR42734">
    <property type="entry name" value="METAL TRANSPORT SYSTEM ATP-BINDING PROTEIN TM_0124-RELATED"/>
    <property type="match status" value="1"/>
</dbReference>
<keyword evidence="3 5" id="KW-0067">ATP-binding</keyword>
<keyword evidence="1" id="KW-0813">Transport</keyword>
<accession>A0A4Q9V096</accession>
<dbReference type="Gene3D" id="3.40.50.300">
    <property type="entry name" value="P-loop containing nucleotide triphosphate hydrolases"/>
    <property type="match status" value="1"/>
</dbReference>
<keyword evidence="2" id="KW-0547">Nucleotide-binding</keyword>
<dbReference type="InterPro" id="IPR003439">
    <property type="entry name" value="ABC_transporter-like_ATP-bd"/>
</dbReference>
<evidence type="ECO:0000256" key="1">
    <source>
        <dbReference type="ARBA" id="ARBA00022448"/>
    </source>
</evidence>
<reference evidence="5 6" key="1">
    <citation type="submission" date="2019-02" db="EMBL/GenBank/DDBJ databases">
        <title>Arcanobacterium bovis sp. nov., isolated from the milk of a cow with mastitis.</title>
        <authorList>
            <person name="Sammra O."/>
            <person name="Foster G."/>
            <person name="Hassan A."/>
            <person name="Alssahen M."/>
            <person name="Laemmler C."/>
            <person name="Borowiak M."/>
            <person name="Malorny B."/>
            <person name="Abdulmawjood A."/>
        </authorList>
    </citation>
    <scope>NUCLEOTIDE SEQUENCE [LARGE SCALE GENOMIC DNA]</scope>
    <source>
        <strain evidence="5 6">C605018/01/1</strain>
    </source>
</reference>
<evidence type="ECO:0000256" key="2">
    <source>
        <dbReference type="ARBA" id="ARBA00022741"/>
    </source>
</evidence>
<feature type="domain" description="ABC transporter" evidence="4">
    <location>
        <begin position="11"/>
        <end position="241"/>
    </location>
</feature>
<dbReference type="PANTHER" id="PTHR42734:SF21">
    <property type="entry name" value="IRON ABC TRANSPORTER, ATP-BINDING PROTEIN"/>
    <property type="match status" value="1"/>
</dbReference>
<dbReference type="CDD" id="cd03214">
    <property type="entry name" value="ABC_Iron-Siderophores_B12_Hemin"/>
    <property type="match status" value="1"/>
</dbReference>
<dbReference type="InterPro" id="IPR050153">
    <property type="entry name" value="Metal_Ion_Import_ABC"/>
</dbReference>
<dbReference type="PROSITE" id="PS50893">
    <property type="entry name" value="ABC_TRANSPORTER_2"/>
    <property type="match status" value="1"/>
</dbReference>
<dbReference type="InterPro" id="IPR017871">
    <property type="entry name" value="ABC_transporter-like_CS"/>
</dbReference>
<dbReference type="RefSeq" id="WP_131282194.1">
    <property type="nucleotide sequence ID" value="NZ_JBHSLR010000003.1"/>
</dbReference>
<evidence type="ECO:0000313" key="6">
    <source>
        <dbReference type="Proteomes" id="UP000293036"/>
    </source>
</evidence>
<proteinExistence type="predicted"/>
<dbReference type="OrthoDB" id="5296765at2"/>
<dbReference type="Proteomes" id="UP000293036">
    <property type="component" value="Unassembled WGS sequence"/>
</dbReference>